<comment type="caution">
    <text evidence="1">The sequence shown here is derived from an EMBL/GenBank/DDBJ whole genome shotgun (WGS) entry which is preliminary data.</text>
</comment>
<sequence length="79" mass="8747">MPSIITDDDLATALCNSRSKEAGEDVQYAAPHCPDPAHVDEKELHTRHDQPGDIRGSGHNMALYKNQKAFQNTTTEGLW</sequence>
<name>A0AA88NT05_CHASR</name>
<dbReference type="EMBL" id="JAUPFM010000001">
    <property type="protein sequence ID" value="KAK2862164.1"/>
    <property type="molecule type" value="Genomic_DNA"/>
</dbReference>
<proteinExistence type="predicted"/>
<dbReference type="AlphaFoldDB" id="A0AA88NT05"/>
<organism evidence="1 2">
    <name type="scientific">Channa striata</name>
    <name type="common">Snakehead murrel</name>
    <name type="synonym">Ophicephalus striatus</name>
    <dbReference type="NCBI Taxonomy" id="64152"/>
    <lineage>
        <taxon>Eukaryota</taxon>
        <taxon>Metazoa</taxon>
        <taxon>Chordata</taxon>
        <taxon>Craniata</taxon>
        <taxon>Vertebrata</taxon>
        <taxon>Euteleostomi</taxon>
        <taxon>Actinopterygii</taxon>
        <taxon>Neopterygii</taxon>
        <taxon>Teleostei</taxon>
        <taxon>Neoteleostei</taxon>
        <taxon>Acanthomorphata</taxon>
        <taxon>Anabantaria</taxon>
        <taxon>Anabantiformes</taxon>
        <taxon>Channoidei</taxon>
        <taxon>Channidae</taxon>
        <taxon>Channa</taxon>
    </lineage>
</organism>
<dbReference type="Proteomes" id="UP001187415">
    <property type="component" value="Unassembled WGS sequence"/>
</dbReference>
<reference evidence="1" key="1">
    <citation type="submission" date="2023-07" db="EMBL/GenBank/DDBJ databases">
        <title>Chromosome-level Genome Assembly of Striped Snakehead (Channa striata).</title>
        <authorList>
            <person name="Liu H."/>
        </authorList>
    </citation>
    <scope>NUCLEOTIDE SEQUENCE</scope>
    <source>
        <strain evidence="1">Gz</strain>
        <tissue evidence="1">Muscle</tissue>
    </source>
</reference>
<protein>
    <submittedName>
        <fullName evidence="1">Uncharacterized protein</fullName>
    </submittedName>
</protein>
<keyword evidence="2" id="KW-1185">Reference proteome</keyword>
<evidence type="ECO:0000313" key="1">
    <source>
        <dbReference type="EMBL" id="KAK2862164.1"/>
    </source>
</evidence>
<evidence type="ECO:0000313" key="2">
    <source>
        <dbReference type="Proteomes" id="UP001187415"/>
    </source>
</evidence>
<gene>
    <name evidence="1" type="ORF">Q5P01_001697</name>
</gene>
<accession>A0AA88NT05</accession>